<keyword evidence="1" id="KW-0472">Membrane</keyword>
<name>A0ABV0VYR8_9TELE</name>
<protein>
    <submittedName>
        <fullName evidence="2">Uncharacterized protein</fullName>
    </submittedName>
</protein>
<comment type="caution">
    <text evidence="2">The sequence shown here is derived from an EMBL/GenBank/DDBJ whole genome shotgun (WGS) entry which is preliminary data.</text>
</comment>
<accession>A0ABV0VYR8</accession>
<dbReference type="EMBL" id="JAHRIM010020326">
    <property type="protein sequence ID" value="MEQ2262390.1"/>
    <property type="molecule type" value="Genomic_DNA"/>
</dbReference>
<feature type="transmembrane region" description="Helical" evidence="1">
    <location>
        <begin position="85"/>
        <end position="102"/>
    </location>
</feature>
<feature type="transmembrane region" description="Helical" evidence="1">
    <location>
        <begin position="42"/>
        <end position="65"/>
    </location>
</feature>
<keyword evidence="1" id="KW-1133">Transmembrane helix</keyword>
<reference evidence="2 3" key="1">
    <citation type="submission" date="2021-06" db="EMBL/GenBank/DDBJ databases">
        <authorList>
            <person name="Palmer J.M."/>
        </authorList>
    </citation>
    <scope>NUCLEOTIDE SEQUENCE [LARGE SCALE GENOMIC DNA]</scope>
    <source>
        <strain evidence="2 3">XR_2019</strain>
        <tissue evidence="2">Muscle</tissue>
    </source>
</reference>
<evidence type="ECO:0000256" key="1">
    <source>
        <dbReference type="SAM" id="Phobius"/>
    </source>
</evidence>
<keyword evidence="3" id="KW-1185">Reference proteome</keyword>
<organism evidence="2 3">
    <name type="scientific">Xenotaenia resolanae</name>
    <dbReference type="NCBI Taxonomy" id="208358"/>
    <lineage>
        <taxon>Eukaryota</taxon>
        <taxon>Metazoa</taxon>
        <taxon>Chordata</taxon>
        <taxon>Craniata</taxon>
        <taxon>Vertebrata</taxon>
        <taxon>Euteleostomi</taxon>
        <taxon>Actinopterygii</taxon>
        <taxon>Neopterygii</taxon>
        <taxon>Teleostei</taxon>
        <taxon>Neoteleostei</taxon>
        <taxon>Acanthomorphata</taxon>
        <taxon>Ovalentaria</taxon>
        <taxon>Atherinomorphae</taxon>
        <taxon>Cyprinodontiformes</taxon>
        <taxon>Goodeidae</taxon>
        <taxon>Xenotaenia</taxon>
    </lineage>
</organism>
<evidence type="ECO:0000313" key="3">
    <source>
        <dbReference type="Proteomes" id="UP001444071"/>
    </source>
</evidence>
<dbReference type="Proteomes" id="UP001444071">
    <property type="component" value="Unassembled WGS sequence"/>
</dbReference>
<evidence type="ECO:0000313" key="2">
    <source>
        <dbReference type="EMBL" id="MEQ2262390.1"/>
    </source>
</evidence>
<keyword evidence="1" id="KW-0812">Transmembrane</keyword>
<sequence length="112" mass="12621">MYISTSCKCIHNLFSQTGWRTPVKINKCCQDRGKYPHVMMLLPLPCFTMGMVISGHIHVSATLCLECRLKVSILVSSDRSTFSHMFSVSLTWIVTNILWLSLNNGVLLTNLS</sequence>
<gene>
    <name evidence="2" type="ORF">XENORESO_009796</name>
</gene>
<proteinExistence type="predicted"/>